<dbReference type="Gene3D" id="3.90.1590.10">
    <property type="entry name" value="glutathione-dependent formaldehyde- activating enzyme (gfa)"/>
    <property type="match status" value="1"/>
</dbReference>
<dbReference type="SUPFAM" id="SSF51316">
    <property type="entry name" value="Mss4-like"/>
    <property type="match status" value="1"/>
</dbReference>
<evidence type="ECO:0000259" key="5">
    <source>
        <dbReference type="PROSITE" id="PS51891"/>
    </source>
</evidence>
<dbReference type="Pfam" id="PF04828">
    <property type="entry name" value="GFA"/>
    <property type="match status" value="1"/>
</dbReference>
<feature type="domain" description="CENP-V/GFA" evidence="5">
    <location>
        <begin position="4"/>
        <end position="125"/>
    </location>
</feature>
<dbReference type="EMBL" id="UINC01011701">
    <property type="protein sequence ID" value="SVA51480.1"/>
    <property type="molecule type" value="Genomic_DNA"/>
</dbReference>
<dbReference type="PANTHER" id="PTHR33337">
    <property type="entry name" value="GFA DOMAIN-CONTAINING PROTEIN"/>
    <property type="match status" value="1"/>
</dbReference>
<evidence type="ECO:0000256" key="2">
    <source>
        <dbReference type="ARBA" id="ARBA00022723"/>
    </source>
</evidence>
<evidence type="ECO:0000313" key="6">
    <source>
        <dbReference type="EMBL" id="SVA51480.1"/>
    </source>
</evidence>
<dbReference type="InterPro" id="IPR011057">
    <property type="entry name" value="Mss4-like_sf"/>
</dbReference>
<organism evidence="6">
    <name type="scientific">marine metagenome</name>
    <dbReference type="NCBI Taxonomy" id="408172"/>
    <lineage>
        <taxon>unclassified sequences</taxon>
        <taxon>metagenomes</taxon>
        <taxon>ecological metagenomes</taxon>
    </lineage>
</organism>
<accession>A0A381WG25</accession>
<evidence type="ECO:0000256" key="1">
    <source>
        <dbReference type="ARBA" id="ARBA00005495"/>
    </source>
</evidence>
<keyword evidence="2" id="KW-0479">Metal-binding</keyword>
<keyword evidence="3" id="KW-0862">Zinc</keyword>
<name>A0A381WG25_9ZZZZ</name>
<dbReference type="InterPro" id="IPR006913">
    <property type="entry name" value="CENP-V/GFA"/>
</dbReference>
<dbReference type="AlphaFoldDB" id="A0A381WG25"/>
<keyword evidence="4" id="KW-0456">Lyase</keyword>
<protein>
    <recommendedName>
        <fullName evidence="5">CENP-V/GFA domain-containing protein</fullName>
    </recommendedName>
</protein>
<dbReference type="GO" id="GO:0016846">
    <property type="term" value="F:carbon-sulfur lyase activity"/>
    <property type="evidence" value="ECO:0007669"/>
    <property type="project" value="InterPro"/>
</dbReference>
<comment type="similarity">
    <text evidence="1">Belongs to the Gfa family.</text>
</comment>
<reference evidence="6" key="1">
    <citation type="submission" date="2018-05" db="EMBL/GenBank/DDBJ databases">
        <authorList>
            <person name="Lanie J.A."/>
            <person name="Ng W.-L."/>
            <person name="Kazmierczak K.M."/>
            <person name="Andrzejewski T.M."/>
            <person name="Davidsen T.M."/>
            <person name="Wayne K.J."/>
            <person name="Tettelin H."/>
            <person name="Glass J.I."/>
            <person name="Rusch D."/>
            <person name="Podicherti R."/>
            <person name="Tsui H.-C.T."/>
            <person name="Winkler M.E."/>
        </authorList>
    </citation>
    <scope>NUCLEOTIDE SEQUENCE</scope>
</reference>
<gene>
    <name evidence="6" type="ORF">METZ01_LOCUS104334</name>
</gene>
<dbReference type="PROSITE" id="PS51891">
    <property type="entry name" value="CENP_V_GFA"/>
    <property type="match status" value="1"/>
</dbReference>
<proteinExistence type="inferred from homology"/>
<evidence type="ECO:0000256" key="4">
    <source>
        <dbReference type="ARBA" id="ARBA00023239"/>
    </source>
</evidence>
<sequence>MGEHTGKCLCGDVTFQVTGEPVMQGNCHCTDCKKNTGAAFATILFFKDEQVSFLSGETSSFQYTADSGNKKTKEFCRKCGSLVYGINTGRPGIKSIYIGVLDDGSFASPQFNVYTTRALPFVPIDESLNNFEKGRQ</sequence>
<evidence type="ECO:0000256" key="3">
    <source>
        <dbReference type="ARBA" id="ARBA00022833"/>
    </source>
</evidence>
<dbReference type="PANTHER" id="PTHR33337:SF40">
    <property type="entry name" value="CENP-V_GFA DOMAIN-CONTAINING PROTEIN-RELATED"/>
    <property type="match status" value="1"/>
</dbReference>
<dbReference type="GO" id="GO:0046872">
    <property type="term" value="F:metal ion binding"/>
    <property type="evidence" value="ECO:0007669"/>
    <property type="project" value="UniProtKB-KW"/>
</dbReference>